<evidence type="ECO:0000256" key="11">
    <source>
        <dbReference type="RuleBase" id="RU004181"/>
    </source>
</evidence>
<keyword evidence="4 9" id="KW-0812">Transmembrane</keyword>
<keyword evidence="13" id="KW-1185">Reference proteome</keyword>
<evidence type="ECO:0000313" key="13">
    <source>
        <dbReference type="Proteomes" id="UP001596270"/>
    </source>
</evidence>
<evidence type="ECO:0000256" key="2">
    <source>
        <dbReference type="ARBA" id="ARBA00022475"/>
    </source>
</evidence>
<feature type="active site" evidence="9">
    <location>
        <position position="115"/>
    </location>
</feature>
<organism evidence="12 13">
    <name type="scientific">Polaromonas aquatica</name>
    <dbReference type="NCBI Taxonomy" id="332657"/>
    <lineage>
        <taxon>Bacteria</taxon>
        <taxon>Pseudomonadati</taxon>
        <taxon>Pseudomonadota</taxon>
        <taxon>Betaproteobacteria</taxon>
        <taxon>Burkholderiales</taxon>
        <taxon>Comamonadaceae</taxon>
        <taxon>Polaromonas</taxon>
    </lineage>
</organism>
<feature type="active site" evidence="9">
    <location>
        <position position="133"/>
    </location>
</feature>
<comment type="caution">
    <text evidence="9">Lacks conserved residue(s) required for the propagation of feature annotation.</text>
</comment>
<keyword evidence="6 9" id="KW-0378">Hydrolase</keyword>
<keyword evidence="3 9" id="KW-0645">Protease</keyword>
<comment type="catalytic activity">
    <reaction evidence="9 10">
        <text>Release of signal peptides from bacterial membrane prolipoproteins. Hydrolyzes -Xaa-Yaa-Zaa-|-(S,diacylglyceryl)Cys-, in which Xaa is hydrophobic (preferably Leu), and Yaa (Ala or Ser) and Zaa (Gly or Ala) have small, neutral side chains.</text>
        <dbReference type="EC" id="3.4.23.36"/>
    </reaction>
</comment>
<reference evidence="13" key="1">
    <citation type="journal article" date="2019" name="Int. J. Syst. Evol. Microbiol.">
        <title>The Global Catalogue of Microorganisms (GCM) 10K type strain sequencing project: providing services to taxonomists for standard genome sequencing and annotation.</title>
        <authorList>
            <consortium name="The Broad Institute Genomics Platform"/>
            <consortium name="The Broad Institute Genome Sequencing Center for Infectious Disease"/>
            <person name="Wu L."/>
            <person name="Ma J."/>
        </authorList>
    </citation>
    <scope>NUCLEOTIDE SEQUENCE [LARGE SCALE GENOMIC DNA]</scope>
    <source>
        <strain evidence="13">CCUG 39402</strain>
    </source>
</reference>
<evidence type="ECO:0000256" key="8">
    <source>
        <dbReference type="ARBA" id="ARBA00023136"/>
    </source>
</evidence>
<evidence type="ECO:0000256" key="10">
    <source>
        <dbReference type="RuleBase" id="RU000594"/>
    </source>
</evidence>
<comment type="subcellular location">
    <subcellularLocation>
        <location evidence="9">Cell membrane</location>
        <topology evidence="9">Multi-pass membrane protein</topology>
    </subcellularLocation>
</comment>
<comment type="pathway">
    <text evidence="9">Protein modification; lipoprotein biosynthesis (signal peptide cleavage).</text>
</comment>
<comment type="function">
    <text evidence="9 10">This protein specifically catalyzes the removal of signal peptides from prolipoproteins.</text>
</comment>
<dbReference type="NCBIfam" id="TIGR00077">
    <property type="entry name" value="lspA"/>
    <property type="match status" value="1"/>
</dbReference>
<sequence>MGKVRWYGLAMVVFIADQTAKSYVDLNTPLGWSVNVTSFLNLVHILNPGAAFSFLAGAGGWQRWFFLAIALAISAWLVWFLSRPLHKSEGLACGLILGGALGNAFDRAVRGQVVDYLDFYFRGWHWPAFNIADMAIVGGAMVLVANTFVNKEKTPAQNQNSIEKKVN</sequence>
<feature type="transmembrane region" description="Helical" evidence="9">
    <location>
        <begin position="64"/>
        <end position="82"/>
    </location>
</feature>
<dbReference type="PROSITE" id="PS00855">
    <property type="entry name" value="SPASE_II"/>
    <property type="match status" value="1"/>
</dbReference>
<evidence type="ECO:0000256" key="3">
    <source>
        <dbReference type="ARBA" id="ARBA00022670"/>
    </source>
</evidence>
<keyword evidence="8 9" id="KW-0472">Membrane</keyword>
<name>A0ABW1TWS9_9BURK</name>
<protein>
    <recommendedName>
        <fullName evidence="9">Lipoprotein signal peptidase</fullName>
        <ecNumber evidence="9">3.4.23.36</ecNumber>
    </recommendedName>
    <alternativeName>
        <fullName evidence="9">Prolipoprotein signal peptidase</fullName>
    </alternativeName>
    <alternativeName>
        <fullName evidence="9">Signal peptidase II</fullName>
        <shortName evidence="9">SPase II</shortName>
    </alternativeName>
</protein>
<dbReference type="PANTHER" id="PTHR33695">
    <property type="entry name" value="LIPOPROTEIN SIGNAL PEPTIDASE"/>
    <property type="match status" value="1"/>
</dbReference>
<keyword evidence="5 9" id="KW-0064">Aspartyl protease</keyword>
<feature type="transmembrane region" description="Helical" evidence="9">
    <location>
        <begin position="38"/>
        <end position="57"/>
    </location>
</feature>
<evidence type="ECO:0000256" key="7">
    <source>
        <dbReference type="ARBA" id="ARBA00022989"/>
    </source>
</evidence>
<dbReference type="HAMAP" id="MF_00161">
    <property type="entry name" value="LspA"/>
    <property type="match status" value="1"/>
</dbReference>
<dbReference type="EC" id="3.4.23.36" evidence="9"/>
<dbReference type="EMBL" id="JBHSRS010000068">
    <property type="protein sequence ID" value="MFC6282116.1"/>
    <property type="molecule type" value="Genomic_DNA"/>
</dbReference>
<evidence type="ECO:0000256" key="1">
    <source>
        <dbReference type="ARBA" id="ARBA00006139"/>
    </source>
</evidence>
<accession>A0ABW1TWS9</accession>
<dbReference type="Pfam" id="PF01252">
    <property type="entry name" value="Peptidase_A8"/>
    <property type="match status" value="1"/>
</dbReference>
<gene>
    <name evidence="9 12" type="primary">lspA</name>
    <name evidence="12" type="ORF">ACFQND_12855</name>
</gene>
<evidence type="ECO:0000313" key="12">
    <source>
        <dbReference type="EMBL" id="MFC6282116.1"/>
    </source>
</evidence>
<evidence type="ECO:0000256" key="4">
    <source>
        <dbReference type="ARBA" id="ARBA00022692"/>
    </source>
</evidence>
<evidence type="ECO:0000256" key="9">
    <source>
        <dbReference type="HAMAP-Rule" id="MF_00161"/>
    </source>
</evidence>
<keyword evidence="2 9" id="KW-1003">Cell membrane</keyword>
<comment type="caution">
    <text evidence="12">The sequence shown here is derived from an EMBL/GenBank/DDBJ whole genome shotgun (WGS) entry which is preliminary data.</text>
</comment>
<proteinExistence type="inferred from homology"/>
<dbReference type="PANTHER" id="PTHR33695:SF1">
    <property type="entry name" value="LIPOPROTEIN SIGNAL PEPTIDASE"/>
    <property type="match status" value="1"/>
</dbReference>
<evidence type="ECO:0000256" key="5">
    <source>
        <dbReference type="ARBA" id="ARBA00022750"/>
    </source>
</evidence>
<dbReference type="PRINTS" id="PR00781">
    <property type="entry name" value="LIPOSIGPTASE"/>
</dbReference>
<dbReference type="GO" id="GO:0004190">
    <property type="term" value="F:aspartic-type endopeptidase activity"/>
    <property type="evidence" value="ECO:0007669"/>
    <property type="project" value="UniProtKB-EC"/>
</dbReference>
<dbReference type="InterPro" id="IPR001872">
    <property type="entry name" value="Peptidase_A8"/>
</dbReference>
<comment type="similarity">
    <text evidence="1 9 11">Belongs to the peptidase A8 family.</text>
</comment>
<dbReference type="Proteomes" id="UP001596270">
    <property type="component" value="Unassembled WGS sequence"/>
</dbReference>
<feature type="transmembrane region" description="Helical" evidence="9">
    <location>
        <begin position="128"/>
        <end position="149"/>
    </location>
</feature>
<keyword evidence="7 9" id="KW-1133">Transmembrane helix</keyword>
<dbReference type="RefSeq" id="WP_371435600.1">
    <property type="nucleotide sequence ID" value="NZ_JBHSRS010000068.1"/>
</dbReference>
<evidence type="ECO:0000256" key="6">
    <source>
        <dbReference type="ARBA" id="ARBA00022801"/>
    </source>
</evidence>